<dbReference type="SUPFAM" id="SSF52540">
    <property type="entry name" value="P-loop containing nucleoside triphosphate hydrolases"/>
    <property type="match status" value="1"/>
</dbReference>
<dbReference type="KEGG" id="eaj:Q3M24_15185"/>
<dbReference type="InterPro" id="IPR032675">
    <property type="entry name" value="LRR_dom_sf"/>
</dbReference>
<dbReference type="PANTHER" id="PTHR46652:SF3">
    <property type="entry name" value="LEUCINE-RICH REPEAT-CONTAINING PROTEIN 9"/>
    <property type="match status" value="1"/>
</dbReference>
<dbReference type="SUPFAM" id="SSF52058">
    <property type="entry name" value="L domain-like"/>
    <property type="match status" value="2"/>
</dbReference>
<dbReference type="InterPro" id="IPR027417">
    <property type="entry name" value="P-loop_NTPase"/>
</dbReference>
<dbReference type="Pfam" id="PF25497">
    <property type="entry name" value="COR-B"/>
    <property type="match status" value="1"/>
</dbReference>
<dbReference type="GO" id="GO:0004674">
    <property type="term" value="F:protein serine/threonine kinase activity"/>
    <property type="evidence" value="ECO:0007669"/>
    <property type="project" value="UniProtKB-KW"/>
</dbReference>
<evidence type="ECO:0000259" key="13">
    <source>
        <dbReference type="PROSITE" id="PS51424"/>
    </source>
</evidence>
<dbReference type="InterPro" id="IPR020859">
    <property type="entry name" value="ROC"/>
</dbReference>
<keyword evidence="6" id="KW-0547">Nucleotide-binding</keyword>
<evidence type="ECO:0000313" key="14">
    <source>
        <dbReference type="EMBL" id="XCN71643.1"/>
    </source>
</evidence>
<dbReference type="SMART" id="SM00369">
    <property type="entry name" value="LRR_TYP"/>
    <property type="match status" value="17"/>
</dbReference>
<evidence type="ECO:0000256" key="9">
    <source>
        <dbReference type="ARBA" id="ARBA00023134"/>
    </source>
</evidence>
<dbReference type="InterPro" id="IPR001611">
    <property type="entry name" value="Leu-rich_rpt"/>
</dbReference>
<keyword evidence="9" id="KW-0342">GTP-binding</keyword>
<dbReference type="Pfam" id="PF16095">
    <property type="entry name" value="COR-A"/>
    <property type="match status" value="1"/>
</dbReference>
<dbReference type="InterPro" id="IPR050836">
    <property type="entry name" value="SDS22/Internalin_LRR"/>
</dbReference>
<dbReference type="PRINTS" id="PR00019">
    <property type="entry name" value="LEURICHRPT"/>
</dbReference>
<gene>
    <name evidence="14" type="ORF">Q3M24_15185</name>
</gene>
<dbReference type="PROSITE" id="PS51424">
    <property type="entry name" value="ROC"/>
    <property type="match status" value="1"/>
</dbReference>
<dbReference type="PANTHER" id="PTHR46652">
    <property type="entry name" value="LEUCINE-RICH REPEAT AND IQ DOMAIN-CONTAINING PROTEIN 1-RELATED"/>
    <property type="match status" value="1"/>
</dbReference>
<keyword evidence="5" id="KW-0677">Repeat</keyword>
<dbReference type="InterPro" id="IPR032171">
    <property type="entry name" value="COR-A"/>
</dbReference>
<evidence type="ECO:0000256" key="12">
    <source>
        <dbReference type="SAM" id="Coils"/>
    </source>
</evidence>
<evidence type="ECO:0000256" key="5">
    <source>
        <dbReference type="ARBA" id="ARBA00022737"/>
    </source>
</evidence>
<dbReference type="InterPro" id="IPR036388">
    <property type="entry name" value="WH-like_DNA-bd_sf"/>
</dbReference>
<keyword evidence="7" id="KW-0418">Kinase</keyword>
<dbReference type="Gene3D" id="3.30.310.200">
    <property type="match status" value="1"/>
</dbReference>
<dbReference type="Gene3D" id="1.10.10.10">
    <property type="entry name" value="Winged helix-like DNA-binding domain superfamily/Winged helix DNA-binding domain"/>
    <property type="match status" value="1"/>
</dbReference>
<name>A0AAU8LQS3_9BACT</name>
<sequence length="1310" mass="150608">MASNDLEVIEEIEKALRVRLHRVDQLEPDLLSDRFCYIADEQEHITALNLNGADLINANINFSLFNELNQLRALVLNDNQISDCSFLKELDQLQTLGLGSNQLSDISFLKELGQLQTLSLGSNQISDYSFLKELDQLQRLELSDNQINDYSFLKELGQLQTLILSDNQISDCSFLKELDQLQVLNLIGNQISDCSFLKELGQLQVLNLSWNQINDISSLKELTRLQELDLSDNQINDISSLKGLVRLQTLDLRNNQISDYSFLKKLTRLQTLSLSWNQISDISFLKELVQLQTLELTSNQISEISSFQELGRTQRISLTWNQVSDTSLLKRLHQMQQLDLSDNKYSDLFKELSQMQTLLLRNNQGSDVSFLNIKELNQLQAQAFYLNNNQSSNLFNILSQLQTLSSSNNQLVNTLKEQGFKELNQWLTLPLKNNQLSDVLKELNQLQALYLSNNQISDCSFLKELVRLKTLSLSWNQISDISTLKGLSQLQSLDLNNNQISDISALKELNQLQTLSLRNNQISDCSFLKELNQLQSLDLSNNQISDISGLNELNQLRKINLAENQIADLAVLQDFIFLAELNCWKNQLTSLPQWITELRPEIVYADSRYEFEKINVGGNPLTCPPPEIITYGRKAVQAYFKSLENGSVRLHEAKVLLVGKSMAGKTSLLKHLQGLSFNEHESQTHGINVLPLAGKEIPGFEHTDADCRLHFWDFGGQEIMHASHRFFMSSRSVYILVLDCRDDTSRNHWSWLQHIEKYGGRSPLIVVMNKIDLNPSYNIEQKSINERFPWIKNRFFRISCKSGEGLPELVRSMAASVPNTPLYGIEISKTWMEIRKRLEKATDEQNYINQEQFIAICKEHGVEDEESRIFLLKLFNDLGTVLYFEDLDLVDIYVLDPHWVTVGVYKIINSTRTKDGILHDKDLDFILNKEHIRSTEEYDPFKQKCFIYNPRERSCLVQIMEEFELCYPYNKHQHILPNQLPKEPEQEPELQGENLLRFVMKYDFLPSSLFSRLMVRLKDDIQDRLRQWRYGMFLEDKDLKVQAIIRMEEQNNRIMISITGGLHSKRQYLSIIRHAIEGLGFQELEPEELVPLPGHSGAFAKYKDLLGHEQKGWATYRDGTLGEEFSVSDLLDSVVSKDERNKDKERIVVEHHNHVKIENVGNPQINQNVTQNNTQTVNQSVDLLNQLKDAQALFRNLKDDILDEAEIEIEDEKEKKRVARELDKAEKAMTAAEKAVQEGKEPDAATKSRLEEFFNSLADKSSRLGKALKFVDQGTQKVQKLARTYNSIAGNIGLPTVPPLLLGKESKEKE</sequence>
<proteinExistence type="predicted"/>
<dbReference type="InterPro" id="IPR003591">
    <property type="entry name" value="Leu-rich_rpt_typical-subtyp"/>
</dbReference>
<dbReference type="PRINTS" id="PR00449">
    <property type="entry name" value="RASTRNSFRMNG"/>
</dbReference>
<accession>A0AAU8LQS3</accession>
<dbReference type="Pfam" id="PF12799">
    <property type="entry name" value="LRR_4"/>
    <property type="match status" value="7"/>
</dbReference>
<dbReference type="InterPro" id="IPR057263">
    <property type="entry name" value="COR-B"/>
</dbReference>
<dbReference type="EC" id="2.7.11.1" evidence="1"/>
<comment type="catalytic activity">
    <reaction evidence="11">
        <text>L-seryl-[protein] + ATP = O-phospho-L-seryl-[protein] + ADP + H(+)</text>
        <dbReference type="Rhea" id="RHEA:17989"/>
        <dbReference type="Rhea" id="RHEA-COMP:9863"/>
        <dbReference type="Rhea" id="RHEA-COMP:11604"/>
        <dbReference type="ChEBI" id="CHEBI:15378"/>
        <dbReference type="ChEBI" id="CHEBI:29999"/>
        <dbReference type="ChEBI" id="CHEBI:30616"/>
        <dbReference type="ChEBI" id="CHEBI:83421"/>
        <dbReference type="ChEBI" id="CHEBI:456216"/>
        <dbReference type="EC" id="2.7.11.1"/>
    </reaction>
</comment>
<dbReference type="PROSITE" id="PS51450">
    <property type="entry name" value="LRR"/>
    <property type="match status" value="15"/>
</dbReference>
<dbReference type="SMART" id="SM00365">
    <property type="entry name" value="LRR_SD22"/>
    <property type="match status" value="14"/>
</dbReference>
<protein>
    <recommendedName>
        <fullName evidence="1">non-specific serine/threonine protein kinase</fullName>
        <ecNumber evidence="1">2.7.11.1</ecNumber>
    </recommendedName>
</protein>
<evidence type="ECO:0000256" key="11">
    <source>
        <dbReference type="ARBA" id="ARBA00048679"/>
    </source>
</evidence>
<organism evidence="14">
    <name type="scientific">Candidatus Electrothrix aestuarii</name>
    <dbReference type="NCBI Taxonomy" id="3062594"/>
    <lineage>
        <taxon>Bacteria</taxon>
        <taxon>Pseudomonadati</taxon>
        <taxon>Thermodesulfobacteriota</taxon>
        <taxon>Desulfobulbia</taxon>
        <taxon>Desulfobulbales</taxon>
        <taxon>Desulfobulbaceae</taxon>
        <taxon>Candidatus Electrothrix</taxon>
    </lineage>
</organism>
<feature type="coiled-coil region" evidence="12">
    <location>
        <begin position="1180"/>
        <end position="1235"/>
    </location>
</feature>
<dbReference type="Gene3D" id="1.10.10.2200">
    <property type="match status" value="1"/>
</dbReference>
<dbReference type="InterPro" id="IPR025875">
    <property type="entry name" value="Leu-rich_rpt_4"/>
</dbReference>
<dbReference type="NCBIfam" id="TIGR00231">
    <property type="entry name" value="small_GTP"/>
    <property type="match status" value="1"/>
</dbReference>
<dbReference type="Gene3D" id="3.80.10.10">
    <property type="entry name" value="Ribonuclease Inhibitor"/>
    <property type="match status" value="3"/>
</dbReference>
<evidence type="ECO:0000256" key="7">
    <source>
        <dbReference type="ARBA" id="ARBA00022777"/>
    </source>
</evidence>
<dbReference type="GO" id="GO:0005524">
    <property type="term" value="F:ATP binding"/>
    <property type="evidence" value="ECO:0007669"/>
    <property type="project" value="UniProtKB-KW"/>
</dbReference>
<keyword evidence="3" id="KW-0433">Leucine-rich repeat</keyword>
<evidence type="ECO:0000256" key="1">
    <source>
        <dbReference type="ARBA" id="ARBA00012513"/>
    </source>
</evidence>
<evidence type="ECO:0000256" key="10">
    <source>
        <dbReference type="ARBA" id="ARBA00047899"/>
    </source>
</evidence>
<reference evidence="14" key="1">
    <citation type="journal article" date="2024" name="Syst. Appl. Microbiol.">
        <title>First single-strain enrichments of Electrothrix cable bacteria, description of E. aestuarii sp. nov. and E. rattekaaiensis sp. nov., and proposal of a cable bacteria taxonomy following the rules of the SeqCode.</title>
        <authorList>
            <person name="Plum-Jensen L.E."/>
            <person name="Schramm A."/>
            <person name="Marshall I.P.G."/>
        </authorList>
    </citation>
    <scope>NUCLEOTIDE SEQUENCE</scope>
    <source>
        <strain evidence="14">Rat1</strain>
    </source>
</reference>
<comment type="catalytic activity">
    <reaction evidence="10">
        <text>L-threonyl-[protein] + ATP = O-phospho-L-threonyl-[protein] + ADP + H(+)</text>
        <dbReference type="Rhea" id="RHEA:46608"/>
        <dbReference type="Rhea" id="RHEA-COMP:11060"/>
        <dbReference type="Rhea" id="RHEA-COMP:11605"/>
        <dbReference type="ChEBI" id="CHEBI:15378"/>
        <dbReference type="ChEBI" id="CHEBI:30013"/>
        <dbReference type="ChEBI" id="CHEBI:30616"/>
        <dbReference type="ChEBI" id="CHEBI:61977"/>
        <dbReference type="ChEBI" id="CHEBI:456216"/>
        <dbReference type="EC" id="2.7.11.1"/>
    </reaction>
</comment>
<dbReference type="Pfam" id="PF08477">
    <property type="entry name" value="Roc"/>
    <property type="match status" value="1"/>
</dbReference>
<evidence type="ECO:0000256" key="8">
    <source>
        <dbReference type="ARBA" id="ARBA00022840"/>
    </source>
</evidence>
<reference evidence="14" key="2">
    <citation type="submission" date="2024-06" db="EMBL/GenBank/DDBJ databases">
        <authorList>
            <person name="Plum-Jensen L.E."/>
            <person name="Schramm A."/>
            <person name="Marshall I.P.G."/>
        </authorList>
    </citation>
    <scope>NUCLEOTIDE SEQUENCE</scope>
    <source>
        <strain evidence="14">Rat1</strain>
    </source>
</reference>
<dbReference type="EMBL" id="CP159373">
    <property type="protein sequence ID" value="XCN71643.1"/>
    <property type="molecule type" value="Genomic_DNA"/>
</dbReference>
<feature type="domain" description="Roc" evidence="13">
    <location>
        <begin position="646"/>
        <end position="820"/>
    </location>
</feature>
<evidence type="ECO:0000256" key="6">
    <source>
        <dbReference type="ARBA" id="ARBA00022741"/>
    </source>
</evidence>
<evidence type="ECO:0000256" key="3">
    <source>
        <dbReference type="ARBA" id="ARBA00022614"/>
    </source>
</evidence>
<dbReference type="Gene3D" id="3.40.50.300">
    <property type="entry name" value="P-loop containing nucleotide triphosphate hydrolases"/>
    <property type="match status" value="1"/>
</dbReference>
<dbReference type="InterPro" id="IPR005225">
    <property type="entry name" value="Small_GTP-bd"/>
</dbReference>
<evidence type="ECO:0000256" key="2">
    <source>
        <dbReference type="ARBA" id="ARBA00022527"/>
    </source>
</evidence>
<keyword evidence="8" id="KW-0067">ATP-binding</keyword>
<keyword evidence="4" id="KW-0808">Transferase</keyword>
<evidence type="ECO:0000256" key="4">
    <source>
        <dbReference type="ARBA" id="ARBA00022679"/>
    </source>
</evidence>
<dbReference type="GO" id="GO:0005525">
    <property type="term" value="F:GTP binding"/>
    <property type="evidence" value="ECO:0007669"/>
    <property type="project" value="InterPro"/>
</dbReference>
<dbReference type="SMART" id="SM00364">
    <property type="entry name" value="LRR_BAC"/>
    <property type="match status" value="11"/>
</dbReference>
<keyword evidence="12" id="KW-0175">Coiled coil</keyword>
<keyword evidence="2" id="KW-0723">Serine/threonine-protein kinase</keyword>